<comment type="caution">
    <text evidence="2">The sequence shown here is derived from an EMBL/GenBank/DDBJ whole genome shotgun (WGS) entry which is preliminary data.</text>
</comment>
<accession>A0ABT5U1M3</accession>
<keyword evidence="1" id="KW-0472">Membrane</keyword>
<proteinExistence type="predicted"/>
<keyword evidence="3" id="KW-1185">Reference proteome</keyword>
<dbReference type="EMBL" id="JARACI010001202">
    <property type="protein sequence ID" value="MDD9208234.1"/>
    <property type="molecule type" value="Genomic_DNA"/>
</dbReference>
<sequence>MTTLTPLPAVAVLYFLYVGATEGFTGMNVTLLLVAVVLFVLSLKRTGRSDRTDKDEDATAGG</sequence>
<dbReference type="Proteomes" id="UP001165561">
    <property type="component" value="Unassembled WGS sequence"/>
</dbReference>
<gene>
    <name evidence="2" type="ORF">PU560_17460</name>
</gene>
<feature type="transmembrane region" description="Helical" evidence="1">
    <location>
        <begin position="12"/>
        <end position="41"/>
    </location>
</feature>
<evidence type="ECO:0000256" key="1">
    <source>
        <dbReference type="SAM" id="Phobius"/>
    </source>
</evidence>
<keyword evidence="1" id="KW-0812">Transmembrane</keyword>
<protein>
    <submittedName>
        <fullName evidence="2">Uncharacterized protein</fullName>
    </submittedName>
</protein>
<keyword evidence="1" id="KW-1133">Transmembrane helix</keyword>
<reference evidence="2" key="1">
    <citation type="submission" date="2023-02" db="EMBL/GenBank/DDBJ databases">
        <title>Georgenia sp.10Sc9-8, isolated from a soil sample collected from the Taklamakan desert.</title>
        <authorList>
            <person name="Liu S."/>
        </authorList>
    </citation>
    <scope>NUCLEOTIDE SEQUENCE</scope>
    <source>
        <strain evidence="2">10Sc9-8</strain>
    </source>
</reference>
<evidence type="ECO:0000313" key="2">
    <source>
        <dbReference type="EMBL" id="MDD9208234.1"/>
    </source>
</evidence>
<name>A0ABT5U1M3_9MICO</name>
<organism evidence="2 3">
    <name type="scientific">Georgenia halotolerans</name>
    <dbReference type="NCBI Taxonomy" id="3028317"/>
    <lineage>
        <taxon>Bacteria</taxon>
        <taxon>Bacillati</taxon>
        <taxon>Actinomycetota</taxon>
        <taxon>Actinomycetes</taxon>
        <taxon>Micrococcales</taxon>
        <taxon>Bogoriellaceae</taxon>
        <taxon>Georgenia</taxon>
    </lineage>
</organism>
<evidence type="ECO:0000313" key="3">
    <source>
        <dbReference type="Proteomes" id="UP001165561"/>
    </source>
</evidence>